<keyword evidence="2" id="KW-1185">Reference proteome</keyword>
<gene>
    <name evidence="1" type="ORF">SEA_TAPTIC_33</name>
</gene>
<reference evidence="1 2" key="1">
    <citation type="submission" date="2016-11" db="EMBL/GenBank/DDBJ databases">
        <authorList>
            <person name="Seier E.R."/>
            <person name="Hipwell C.M."/>
            <person name="Kelliher A.B."/>
            <person name="Lando N.A."/>
            <person name="Tsaousis B.E."/>
            <person name="Esposito E.C."/>
            <person name="Heckman E.L."/>
            <person name="Mageeney C.M."/>
            <person name="Kenna M.A."/>
            <person name="Ware V.C."/>
            <person name="Garlena R.A."/>
            <person name="Russell D.A."/>
            <person name="Pope W.H."/>
            <person name="Jacobs-Sera D."/>
            <person name="Hendrix R.W."/>
            <person name="Hatfull G.F."/>
        </authorList>
    </citation>
    <scope>NUCLEOTIDE SEQUENCE [LARGE SCALE GENOMIC DNA]</scope>
</reference>
<evidence type="ECO:0000313" key="2">
    <source>
        <dbReference type="Proteomes" id="UP000225735"/>
    </source>
</evidence>
<protein>
    <recommendedName>
        <fullName evidence="3">Minor tail protein</fullName>
    </recommendedName>
</protein>
<name>A0A1J0ME69_9CAUD</name>
<proteinExistence type="predicted"/>
<accession>A0A1J0ME69</accession>
<evidence type="ECO:0008006" key="3">
    <source>
        <dbReference type="Google" id="ProtNLM"/>
    </source>
</evidence>
<organism evidence="1 2">
    <name type="scientific">Mycobacterium phage Taptic</name>
    <dbReference type="NCBI Taxonomy" id="1920305"/>
    <lineage>
        <taxon>Viruses</taxon>
        <taxon>Duplodnaviria</taxon>
        <taxon>Heunggongvirae</taxon>
        <taxon>Uroviricota</taxon>
        <taxon>Caudoviricetes</taxon>
        <taxon>Northamptonvirus</taxon>
        <taxon>Northamptonvirus taptic</taxon>
    </lineage>
</organism>
<dbReference type="Proteomes" id="UP000225735">
    <property type="component" value="Segment"/>
</dbReference>
<evidence type="ECO:0000313" key="1">
    <source>
        <dbReference type="EMBL" id="APD19263.1"/>
    </source>
</evidence>
<sequence>MPIFDRGSPIIRIVDAGSDIVEVRQGSALIWSASTIFVDFGQMPNRGNLAPEWAHLAGDFPLGVVDGKARSTLPDGQVAWSHFTSQARYVEEQMPNADYFLEFQIGSQGAGDSWLFNTKHRTQVLVRCNNTGSVTNAVGVDLYASTLRIVRRSGSTSNQTMVSCGAYAPGDIVQLRGVGNEHFLYCNGEYRESWDDEAGSVQSGPSYRSLVINNDASKDLLGPRRFGPTINYVQLY</sequence>
<dbReference type="EMBL" id="KY130461">
    <property type="protein sequence ID" value="APD19263.1"/>
    <property type="molecule type" value="Genomic_DNA"/>
</dbReference>